<sequence>MHGPARAGLAAVAVGAGVIAALDLAYLGEINPLRRTISEHGLGDQGWIFALGVALLAVGSLSIGVSLLRRRLAGIVGAIALAGWSLGLLVVAWFPKHDWSVGPSLSGSIHRVGSFVAFLSLPLAALLIARTWRRHPRSALAAFLLGVASLLWVAGIATMVWIGESSGLAWWQVMPLGLVERGLAITEVGALVALGLWGASRITADAPEPLTAGRPTTLKASAER</sequence>
<keyword evidence="1" id="KW-1133">Transmembrane helix</keyword>
<dbReference type="EMBL" id="JACIBV010000001">
    <property type="protein sequence ID" value="MBB3730546.1"/>
    <property type="molecule type" value="Genomic_DNA"/>
</dbReference>
<comment type="caution">
    <text evidence="2">The sequence shown here is derived from an EMBL/GenBank/DDBJ whole genome shotgun (WGS) entry which is preliminary data.</text>
</comment>
<dbReference type="RefSeq" id="WP_183655394.1">
    <property type="nucleotide sequence ID" value="NZ_BAAAXX010000063.1"/>
</dbReference>
<dbReference type="InterPro" id="IPR009339">
    <property type="entry name" value="DUF998"/>
</dbReference>
<dbReference type="AlphaFoldDB" id="A0A7W5V4Q8"/>
<keyword evidence="3" id="KW-1185">Reference proteome</keyword>
<accession>A0A7W5V4Q8</accession>
<feature type="transmembrane region" description="Helical" evidence="1">
    <location>
        <begin position="47"/>
        <end position="68"/>
    </location>
</feature>
<protein>
    <submittedName>
        <fullName evidence="2">Putative membrane protein</fullName>
    </submittedName>
</protein>
<keyword evidence="1" id="KW-0812">Transmembrane</keyword>
<dbReference type="GeneID" id="95392684"/>
<name>A0A7W5V4Q8_9ACTN</name>
<reference evidence="2 3" key="1">
    <citation type="submission" date="2020-08" db="EMBL/GenBank/DDBJ databases">
        <title>Sequencing the genomes of 1000 actinobacteria strains.</title>
        <authorList>
            <person name="Klenk H.-P."/>
        </authorList>
    </citation>
    <scope>NUCLEOTIDE SEQUENCE [LARGE SCALE GENOMIC DNA]</scope>
    <source>
        <strain evidence="2 3">DSM 44320</strain>
    </source>
</reference>
<evidence type="ECO:0000256" key="1">
    <source>
        <dbReference type="SAM" id="Phobius"/>
    </source>
</evidence>
<evidence type="ECO:0000313" key="2">
    <source>
        <dbReference type="EMBL" id="MBB3730546.1"/>
    </source>
</evidence>
<feature type="transmembrane region" description="Helical" evidence="1">
    <location>
        <begin position="182"/>
        <end position="199"/>
    </location>
</feature>
<keyword evidence="1" id="KW-0472">Membrane</keyword>
<dbReference type="Proteomes" id="UP000579945">
    <property type="component" value="Unassembled WGS sequence"/>
</dbReference>
<proteinExistence type="predicted"/>
<feature type="transmembrane region" description="Helical" evidence="1">
    <location>
        <begin position="75"/>
        <end position="94"/>
    </location>
</feature>
<organism evidence="2 3">
    <name type="scientific">Nonomuraea dietziae</name>
    <dbReference type="NCBI Taxonomy" id="65515"/>
    <lineage>
        <taxon>Bacteria</taxon>
        <taxon>Bacillati</taxon>
        <taxon>Actinomycetota</taxon>
        <taxon>Actinomycetes</taxon>
        <taxon>Streptosporangiales</taxon>
        <taxon>Streptosporangiaceae</taxon>
        <taxon>Nonomuraea</taxon>
    </lineage>
</organism>
<evidence type="ECO:0000313" key="3">
    <source>
        <dbReference type="Proteomes" id="UP000579945"/>
    </source>
</evidence>
<feature type="transmembrane region" description="Helical" evidence="1">
    <location>
        <begin position="140"/>
        <end position="162"/>
    </location>
</feature>
<feature type="transmembrane region" description="Helical" evidence="1">
    <location>
        <begin position="109"/>
        <end position="128"/>
    </location>
</feature>
<dbReference type="Pfam" id="PF06197">
    <property type="entry name" value="DUF998"/>
    <property type="match status" value="1"/>
</dbReference>
<gene>
    <name evidence="2" type="ORF">FHR33_006406</name>
</gene>
<feature type="transmembrane region" description="Helical" evidence="1">
    <location>
        <begin position="7"/>
        <end position="27"/>
    </location>
</feature>